<evidence type="ECO:0000313" key="3">
    <source>
        <dbReference type="Proteomes" id="UP001501352"/>
    </source>
</evidence>
<dbReference type="RefSeq" id="WP_343792818.1">
    <property type="nucleotide sequence ID" value="NZ_BAAAGA010000004.1"/>
</dbReference>
<sequence>MSMTVKTPWHLWVVGVVSLLWNGFGAFDFIQTTTRGEAYMREAGFDQAMIDYFMAMPNWMYGPWILGVWGAVLGSILLLMRNKLAVWAFAASVLGALISLIYGKAINPPPPPPAGMEMMGYMPFVIMVIALFLLWYAWSMKRKGVLR</sequence>
<keyword evidence="1" id="KW-0472">Membrane</keyword>
<evidence type="ECO:0000256" key="1">
    <source>
        <dbReference type="SAM" id="Phobius"/>
    </source>
</evidence>
<keyword evidence="1" id="KW-0812">Transmembrane</keyword>
<protein>
    <recommendedName>
        <fullName evidence="4">Sugar transporter</fullName>
    </recommendedName>
</protein>
<name>A0ABP3S0I1_9CAUL</name>
<proteinExistence type="predicted"/>
<gene>
    <name evidence="2" type="ORF">GCM10009422_17610</name>
</gene>
<evidence type="ECO:0000313" key="2">
    <source>
        <dbReference type="EMBL" id="GAA0622154.1"/>
    </source>
</evidence>
<keyword evidence="1" id="KW-1133">Transmembrane helix</keyword>
<comment type="caution">
    <text evidence="2">The sequence shown here is derived from an EMBL/GenBank/DDBJ whole genome shotgun (WGS) entry which is preliminary data.</text>
</comment>
<keyword evidence="3" id="KW-1185">Reference proteome</keyword>
<evidence type="ECO:0008006" key="4">
    <source>
        <dbReference type="Google" id="ProtNLM"/>
    </source>
</evidence>
<feature type="transmembrane region" description="Helical" evidence="1">
    <location>
        <begin position="118"/>
        <end position="138"/>
    </location>
</feature>
<accession>A0ABP3S0I1</accession>
<feature type="transmembrane region" description="Helical" evidence="1">
    <location>
        <begin position="86"/>
        <end position="106"/>
    </location>
</feature>
<reference evidence="3" key="1">
    <citation type="journal article" date="2019" name="Int. J. Syst. Evol. Microbiol.">
        <title>The Global Catalogue of Microorganisms (GCM) 10K type strain sequencing project: providing services to taxonomists for standard genome sequencing and annotation.</title>
        <authorList>
            <consortium name="The Broad Institute Genomics Platform"/>
            <consortium name="The Broad Institute Genome Sequencing Center for Infectious Disease"/>
            <person name="Wu L."/>
            <person name="Ma J."/>
        </authorList>
    </citation>
    <scope>NUCLEOTIDE SEQUENCE [LARGE SCALE GENOMIC DNA]</scope>
    <source>
        <strain evidence="3">JCM 12928</strain>
    </source>
</reference>
<dbReference type="EMBL" id="BAAAGA010000004">
    <property type="protein sequence ID" value="GAA0622154.1"/>
    <property type="molecule type" value="Genomic_DNA"/>
</dbReference>
<dbReference type="Proteomes" id="UP001501352">
    <property type="component" value="Unassembled WGS sequence"/>
</dbReference>
<feature type="transmembrane region" description="Helical" evidence="1">
    <location>
        <begin position="61"/>
        <end position="79"/>
    </location>
</feature>
<organism evidence="2 3">
    <name type="scientific">Brevundimonas kwangchunensis</name>
    <dbReference type="NCBI Taxonomy" id="322163"/>
    <lineage>
        <taxon>Bacteria</taxon>
        <taxon>Pseudomonadati</taxon>
        <taxon>Pseudomonadota</taxon>
        <taxon>Alphaproteobacteria</taxon>
        <taxon>Caulobacterales</taxon>
        <taxon>Caulobacteraceae</taxon>
        <taxon>Brevundimonas</taxon>
    </lineage>
</organism>